<feature type="region of interest" description="Disordered" evidence="7">
    <location>
        <begin position="66"/>
        <end position="88"/>
    </location>
</feature>
<feature type="compositionally biased region" description="Low complexity" evidence="7">
    <location>
        <begin position="257"/>
        <end position="272"/>
    </location>
</feature>
<keyword evidence="2" id="KW-0611">Plant defense</keyword>
<comment type="subcellular location">
    <subcellularLocation>
        <location evidence="1">Nucleus</location>
    </subcellularLocation>
</comment>
<dbReference type="GO" id="GO:0009873">
    <property type="term" value="P:ethylene-activated signaling pathway"/>
    <property type="evidence" value="ECO:0007669"/>
    <property type="project" value="InterPro"/>
</dbReference>
<protein>
    <submittedName>
        <fullName evidence="9">AP2/ERF transcription factor</fullName>
    </submittedName>
</protein>
<accession>A0A7G8AUN2</accession>
<evidence type="ECO:0000256" key="4">
    <source>
        <dbReference type="ARBA" id="ARBA00023125"/>
    </source>
</evidence>
<evidence type="ECO:0000256" key="6">
    <source>
        <dbReference type="ARBA" id="ARBA00023242"/>
    </source>
</evidence>
<dbReference type="InterPro" id="IPR044808">
    <property type="entry name" value="ERF_plant"/>
</dbReference>
<dbReference type="Gene3D" id="3.30.730.10">
    <property type="entry name" value="AP2/ERF domain"/>
    <property type="match status" value="1"/>
</dbReference>
<reference evidence="9" key="1">
    <citation type="submission" date="2019-12" db="EMBL/GenBank/DDBJ databases">
        <authorList>
            <person name="Hu Y."/>
        </authorList>
    </citation>
    <scope>NUCLEOTIDE SEQUENCE</scope>
    <source>
        <strain evidence="9">Cac166</strain>
    </source>
</reference>
<reference evidence="9" key="2">
    <citation type="journal article" date="2020" name="Chin J Nat Med">
        <title>Genome-wide identification and analysis of AP2/ERF transcription factors related to camptothecin biosynthesis in Camptotheca acuminata.</title>
        <authorList>
            <person name="Hu Y.T."/>
            <person name="Xu Z.C."/>
            <person name="Tian Y."/>
            <person name="Gao R.R."/>
            <person name="Ji A.J."/>
            <person name="Pu X.D."/>
            <person name="Wang Y."/>
            <person name="Liu X."/>
            <person name="Song J.Y."/>
        </authorList>
    </citation>
    <scope>NUCLEOTIDE SEQUENCE</scope>
    <source>
        <strain evidence="9">Cac166</strain>
    </source>
</reference>
<evidence type="ECO:0000259" key="8">
    <source>
        <dbReference type="PROSITE" id="PS51032"/>
    </source>
</evidence>
<dbReference type="SMART" id="SM00380">
    <property type="entry name" value="AP2"/>
    <property type="match status" value="1"/>
</dbReference>
<dbReference type="Pfam" id="PF00847">
    <property type="entry name" value="AP2"/>
    <property type="match status" value="1"/>
</dbReference>
<evidence type="ECO:0000256" key="7">
    <source>
        <dbReference type="SAM" id="MobiDB-lite"/>
    </source>
</evidence>
<proteinExistence type="evidence at transcript level"/>
<evidence type="ECO:0000256" key="2">
    <source>
        <dbReference type="ARBA" id="ARBA00022821"/>
    </source>
</evidence>
<dbReference type="FunFam" id="3.30.730.10:FF:000001">
    <property type="entry name" value="Ethylene-responsive transcription factor 2"/>
    <property type="match status" value="1"/>
</dbReference>
<feature type="compositionally biased region" description="Basic and acidic residues" evidence="7">
    <location>
        <begin position="273"/>
        <end position="285"/>
    </location>
</feature>
<feature type="domain" description="AP2/ERF" evidence="8">
    <location>
        <begin position="87"/>
        <end position="144"/>
    </location>
</feature>
<dbReference type="GO" id="GO:0006952">
    <property type="term" value="P:defense response"/>
    <property type="evidence" value="ECO:0007669"/>
    <property type="project" value="UniProtKB-KW"/>
</dbReference>
<dbReference type="PANTHER" id="PTHR31190">
    <property type="entry name" value="DNA-BINDING DOMAIN"/>
    <property type="match status" value="1"/>
</dbReference>
<keyword evidence="6" id="KW-0539">Nucleus</keyword>
<dbReference type="EMBL" id="MN863703">
    <property type="protein sequence ID" value="QNI23901.1"/>
    <property type="molecule type" value="mRNA"/>
</dbReference>
<evidence type="ECO:0000313" key="9">
    <source>
        <dbReference type="EMBL" id="QNI23901.1"/>
    </source>
</evidence>
<dbReference type="InterPro" id="IPR001471">
    <property type="entry name" value="AP2/ERF_dom"/>
</dbReference>
<feature type="region of interest" description="Disordered" evidence="7">
    <location>
        <begin position="239"/>
        <end position="285"/>
    </location>
</feature>
<sequence length="285" mass="31461">MEASEEKEEEEQQQQQLNLQLFPGYASVLAQKDTSTMVTGLARIIGSGTTATATTDHEYNTSLQVQSTAVAGKQDRDQDQGNLRGRHYRGVRQRPWGKWAAEIRDPKKAARVWLGTFDTAEDAALAYDNAAFRFKGAKAKLNFPERFQGKTDYFTSHPINLGDSSTCSITIPQNQHGNPASAADLHDVPRFPTSMSMSQDTYPPYIVQYAQLLSSSDANFPYFTSALCNQQAFLSPSSPTLFPPIKPSADSKQQQHDVSNFSSQSDSSYGSDLPKHGKDFDNDTS</sequence>
<dbReference type="InterPro" id="IPR016177">
    <property type="entry name" value="DNA-bd_dom_sf"/>
</dbReference>
<dbReference type="GO" id="GO:0003677">
    <property type="term" value="F:DNA binding"/>
    <property type="evidence" value="ECO:0007669"/>
    <property type="project" value="UniProtKB-KW"/>
</dbReference>
<evidence type="ECO:0000256" key="1">
    <source>
        <dbReference type="ARBA" id="ARBA00004123"/>
    </source>
</evidence>
<evidence type="ECO:0000256" key="3">
    <source>
        <dbReference type="ARBA" id="ARBA00023015"/>
    </source>
</evidence>
<dbReference type="PRINTS" id="PR00367">
    <property type="entry name" value="ETHRSPELEMNT"/>
</dbReference>
<dbReference type="GO" id="GO:0003700">
    <property type="term" value="F:DNA-binding transcription factor activity"/>
    <property type="evidence" value="ECO:0007669"/>
    <property type="project" value="InterPro"/>
</dbReference>
<dbReference type="SUPFAM" id="SSF54171">
    <property type="entry name" value="DNA-binding domain"/>
    <property type="match status" value="1"/>
</dbReference>
<dbReference type="AlphaFoldDB" id="A0A7G8AUN2"/>
<keyword evidence="4" id="KW-0238">DNA-binding</keyword>
<evidence type="ECO:0000256" key="5">
    <source>
        <dbReference type="ARBA" id="ARBA00023163"/>
    </source>
</evidence>
<organism evidence="9">
    <name type="scientific">Camptotheca acuminata</name>
    <name type="common">Happy tree</name>
    <dbReference type="NCBI Taxonomy" id="16922"/>
    <lineage>
        <taxon>Eukaryota</taxon>
        <taxon>Viridiplantae</taxon>
        <taxon>Streptophyta</taxon>
        <taxon>Embryophyta</taxon>
        <taxon>Tracheophyta</taxon>
        <taxon>Spermatophyta</taxon>
        <taxon>Magnoliopsida</taxon>
        <taxon>eudicotyledons</taxon>
        <taxon>Gunneridae</taxon>
        <taxon>Pentapetalae</taxon>
        <taxon>asterids</taxon>
        <taxon>Cornales</taxon>
        <taxon>Nyssaceae</taxon>
        <taxon>Camptotheca</taxon>
    </lineage>
</organism>
<name>A0A7G8AUN2_CAMAC</name>
<dbReference type="PANTHER" id="PTHR31190:SF167">
    <property type="entry name" value="ETHYLENE-RESPONSIVE TRANSCRIPTION FACTOR ERF112"/>
    <property type="match status" value="1"/>
</dbReference>
<dbReference type="CDD" id="cd00018">
    <property type="entry name" value="AP2"/>
    <property type="match status" value="1"/>
</dbReference>
<dbReference type="GO" id="GO:0005634">
    <property type="term" value="C:nucleus"/>
    <property type="evidence" value="ECO:0007669"/>
    <property type="project" value="UniProtKB-SubCell"/>
</dbReference>
<dbReference type="PROSITE" id="PS51032">
    <property type="entry name" value="AP2_ERF"/>
    <property type="match status" value="1"/>
</dbReference>
<keyword evidence="3" id="KW-0805">Transcription regulation</keyword>
<dbReference type="InterPro" id="IPR036955">
    <property type="entry name" value="AP2/ERF_dom_sf"/>
</dbReference>
<keyword evidence="5" id="KW-0804">Transcription</keyword>